<evidence type="ECO:0000256" key="1">
    <source>
        <dbReference type="SAM" id="MobiDB-lite"/>
    </source>
</evidence>
<name>A0A2I6SCE8_9VIRU</name>
<evidence type="ECO:0000313" key="2">
    <source>
        <dbReference type="EMBL" id="AUO15222.1"/>
    </source>
</evidence>
<reference evidence="2" key="2">
    <citation type="journal article" date="2018" name="Genome Announc.">
        <title>First Report of a Complete Genome Sequence of White spot syndrome virus from India.</title>
        <authorList>
            <person name="Vinaya Kumar K."/>
            <person name="Shekhar M.S."/>
            <person name="Otta S.K."/>
            <person name="Karthic K."/>
            <person name="Ashok Kumar J."/>
            <person name="Gopikrishna G."/>
            <person name="Vijayan K.K."/>
        </authorList>
    </citation>
    <scope>NUCLEOTIDE SEQUENCE</scope>
    <source>
        <strain evidence="2">IN_AP4RU</strain>
    </source>
</reference>
<proteinExistence type="predicted"/>
<protein>
    <submittedName>
        <fullName evidence="2">WSSV462</fullName>
    </submittedName>
</protein>
<sequence>MPVLQTSHLPRKRLGVADYDIETEEERDTKNVVPSVEEGRRNGGRLVLTDMNFL</sequence>
<feature type="region of interest" description="Disordered" evidence="1">
    <location>
        <begin position="22"/>
        <end position="41"/>
    </location>
</feature>
<organism evidence="2">
    <name type="scientific">White spot syndrome virus</name>
    <dbReference type="NCBI Taxonomy" id="342409"/>
    <lineage>
        <taxon>Viruses</taxon>
        <taxon>Viruses incertae sedis</taxon>
        <taxon>Naldaviricetes</taxon>
        <taxon>Nimaviridae</taxon>
        <taxon>Whispovirus</taxon>
    </lineage>
</organism>
<reference evidence="2" key="1">
    <citation type="submission" date="2017-12" db="EMBL/GenBank/DDBJ databases">
        <authorList>
            <person name="Katneni V.K."/>
            <person name="Shekhar M.S."/>
            <person name="Otta S.K."/>
            <person name="Karthic K."/>
            <person name="Jangam A.K."/>
            <person name="Gopikrishna G."/>
            <person name="Vijayan K.K."/>
        </authorList>
    </citation>
    <scope>NUCLEOTIDE SEQUENCE [LARGE SCALE GENOMIC DNA]</scope>
    <source>
        <strain evidence="2">IN_AP4RU</strain>
    </source>
</reference>
<dbReference type="EMBL" id="MG702567">
    <property type="protein sequence ID" value="AUO15222.1"/>
    <property type="molecule type" value="Genomic_DNA"/>
</dbReference>
<accession>A0A2I6SCE8</accession>
<dbReference type="Proteomes" id="UP000267352">
    <property type="component" value="Segment"/>
</dbReference>